<evidence type="ECO:0000256" key="3">
    <source>
        <dbReference type="ARBA" id="ARBA00022722"/>
    </source>
</evidence>
<evidence type="ECO:0000256" key="6">
    <source>
        <dbReference type="ARBA" id="ARBA00022842"/>
    </source>
</evidence>
<comment type="cofactor">
    <cofactor evidence="1">
        <name>Mg(2+)</name>
        <dbReference type="ChEBI" id="CHEBI:18420"/>
    </cofactor>
</comment>
<evidence type="ECO:0000256" key="2">
    <source>
        <dbReference type="ARBA" id="ARBA00022649"/>
    </source>
</evidence>
<dbReference type="AlphaFoldDB" id="A0A368JF04"/>
<evidence type="ECO:0000256" key="1">
    <source>
        <dbReference type="ARBA" id="ARBA00001946"/>
    </source>
</evidence>
<dbReference type="SUPFAM" id="SSF88723">
    <property type="entry name" value="PIN domain-like"/>
    <property type="match status" value="1"/>
</dbReference>
<dbReference type="Pfam" id="PF01850">
    <property type="entry name" value="PIN"/>
    <property type="match status" value="1"/>
</dbReference>
<dbReference type="OrthoDB" id="676982at2"/>
<comment type="similarity">
    <text evidence="7">Belongs to the PINc/VapC protein family.</text>
</comment>
<protein>
    <submittedName>
        <fullName evidence="9">Type II toxin-antitoxin system VapC family toxin</fullName>
    </submittedName>
</protein>
<keyword evidence="6" id="KW-0460">Magnesium</keyword>
<dbReference type="EMBL" id="QOWE01000029">
    <property type="protein sequence ID" value="RCR66258.1"/>
    <property type="molecule type" value="Genomic_DNA"/>
</dbReference>
<evidence type="ECO:0000256" key="7">
    <source>
        <dbReference type="ARBA" id="ARBA00038093"/>
    </source>
</evidence>
<organism evidence="9 10">
    <name type="scientific">Larkinella punicea</name>
    <dbReference type="NCBI Taxonomy" id="2315727"/>
    <lineage>
        <taxon>Bacteria</taxon>
        <taxon>Pseudomonadati</taxon>
        <taxon>Bacteroidota</taxon>
        <taxon>Cytophagia</taxon>
        <taxon>Cytophagales</taxon>
        <taxon>Spirosomataceae</taxon>
        <taxon>Larkinella</taxon>
    </lineage>
</organism>
<dbReference type="Gene3D" id="3.40.50.1010">
    <property type="entry name" value="5'-nuclease"/>
    <property type="match status" value="1"/>
</dbReference>
<dbReference type="CDD" id="cd18738">
    <property type="entry name" value="PIN_VapC4-5_FitB-like"/>
    <property type="match status" value="1"/>
</dbReference>
<evidence type="ECO:0000313" key="9">
    <source>
        <dbReference type="EMBL" id="RCR66258.1"/>
    </source>
</evidence>
<keyword evidence="10" id="KW-1185">Reference proteome</keyword>
<name>A0A368JF04_9BACT</name>
<dbReference type="GO" id="GO:0016787">
    <property type="term" value="F:hydrolase activity"/>
    <property type="evidence" value="ECO:0007669"/>
    <property type="project" value="UniProtKB-KW"/>
</dbReference>
<dbReference type="GO" id="GO:0004518">
    <property type="term" value="F:nuclease activity"/>
    <property type="evidence" value="ECO:0007669"/>
    <property type="project" value="UniProtKB-KW"/>
</dbReference>
<evidence type="ECO:0000256" key="5">
    <source>
        <dbReference type="ARBA" id="ARBA00022801"/>
    </source>
</evidence>
<dbReference type="PANTHER" id="PTHR33653">
    <property type="entry name" value="RIBONUCLEASE VAPC2"/>
    <property type="match status" value="1"/>
</dbReference>
<sequence>MHLLDSNTIIDYLAAKLPPSSMLKMHEIVNGGLFISVISQIEVLGYNTGYTDIDTRNALFIDLAEIFTLSTEIVQRTIAIRKQYKIKLPDAIIAATALVHDFTLITRNSSDFKRIDALRLTNPYEL</sequence>
<keyword evidence="4" id="KW-0479">Metal-binding</keyword>
<evidence type="ECO:0000256" key="4">
    <source>
        <dbReference type="ARBA" id="ARBA00022723"/>
    </source>
</evidence>
<accession>A0A368JF04</accession>
<dbReference type="InterPro" id="IPR050556">
    <property type="entry name" value="Type_II_TA_system_RNase"/>
</dbReference>
<keyword evidence="2" id="KW-1277">Toxin-antitoxin system</keyword>
<dbReference type="PANTHER" id="PTHR33653:SF1">
    <property type="entry name" value="RIBONUCLEASE VAPC2"/>
    <property type="match status" value="1"/>
</dbReference>
<dbReference type="GO" id="GO:0046872">
    <property type="term" value="F:metal ion binding"/>
    <property type="evidence" value="ECO:0007669"/>
    <property type="project" value="UniProtKB-KW"/>
</dbReference>
<keyword evidence="5" id="KW-0378">Hydrolase</keyword>
<dbReference type="Proteomes" id="UP000253383">
    <property type="component" value="Unassembled WGS sequence"/>
</dbReference>
<dbReference type="RefSeq" id="WP_114409274.1">
    <property type="nucleotide sequence ID" value="NZ_QOWE01000029.1"/>
</dbReference>
<reference evidence="9 10" key="1">
    <citation type="submission" date="2018-07" db="EMBL/GenBank/DDBJ databases">
        <title>Genome analysis of Larkinella rosea.</title>
        <authorList>
            <person name="Zhou Z."/>
            <person name="Wang G."/>
        </authorList>
    </citation>
    <scope>NUCLEOTIDE SEQUENCE [LARGE SCALE GENOMIC DNA]</scope>
    <source>
        <strain evidence="10">zzj9</strain>
    </source>
</reference>
<proteinExistence type="inferred from homology"/>
<evidence type="ECO:0000313" key="10">
    <source>
        <dbReference type="Proteomes" id="UP000253383"/>
    </source>
</evidence>
<comment type="caution">
    <text evidence="9">The sequence shown here is derived from an EMBL/GenBank/DDBJ whole genome shotgun (WGS) entry which is preliminary data.</text>
</comment>
<feature type="domain" description="PIN" evidence="8">
    <location>
        <begin position="3"/>
        <end position="117"/>
    </location>
</feature>
<gene>
    <name evidence="9" type="ORF">DUE52_27355</name>
</gene>
<keyword evidence="3" id="KW-0540">Nuclease</keyword>
<dbReference type="InterPro" id="IPR002716">
    <property type="entry name" value="PIN_dom"/>
</dbReference>
<dbReference type="InterPro" id="IPR029060">
    <property type="entry name" value="PIN-like_dom_sf"/>
</dbReference>
<evidence type="ECO:0000259" key="8">
    <source>
        <dbReference type="Pfam" id="PF01850"/>
    </source>
</evidence>